<dbReference type="Gene3D" id="3.40.50.720">
    <property type="entry name" value="NAD(P)-binding Rossmann-like Domain"/>
    <property type="match status" value="1"/>
</dbReference>
<dbReference type="PRINTS" id="PR00081">
    <property type="entry name" value="GDHRDH"/>
</dbReference>
<protein>
    <submittedName>
        <fullName evidence="3">SDR family oxidoreductase</fullName>
    </submittedName>
</protein>
<gene>
    <name evidence="3" type="ORF">MKI86_23390</name>
</gene>
<dbReference type="InterPro" id="IPR036291">
    <property type="entry name" value="NAD(P)-bd_dom_sf"/>
</dbReference>
<dbReference type="PANTHER" id="PTHR43477:SF1">
    <property type="entry name" value="DIHYDROANTICAPSIN 7-DEHYDROGENASE"/>
    <property type="match status" value="1"/>
</dbReference>
<dbReference type="RefSeq" id="WP_241605870.1">
    <property type="nucleotide sequence ID" value="NZ_JAKVIN010000016.1"/>
</dbReference>
<evidence type="ECO:0000313" key="3">
    <source>
        <dbReference type="EMBL" id="MCJ8152075.1"/>
    </source>
</evidence>
<name>A0ABT0CTY0_9HYPH</name>
<evidence type="ECO:0000256" key="1">
    <source>
        <dbReference type="ARBA" id="ARBA00006484"/>
    </source>
</evidence>
<evidence type="ECO:0000313" key="4">
    <source>
        <dbReference type="Proteomes" id="UP001201844"/>
    </source>
</evidence>
<evidence type="ECO:0000256" key="2">
    <source>
        <dbReference type="ARBA" id="ARBA00023002"/>
    </source>
</evidence>
<dbReference type="InterPro" id="IPR002347">
    <property type="entry name" value="SDR_fam"/>
</dbReference>
<accession>A0ABT0CTY0</accession>
<comment type="similarity">
    <text evidence="1">Belongs to the short-chain dehydrogenases/reductases (SDR) family.</text>
</comment>
<dbReference type="PRINTS" id="PR00080">
    <property type="entry name" value="SDRFAMILY"/>
</dbReference>
<dbReference type="Pfam" id="PF13561">
    <property type="entry name" value="adh_short_C2"/>
    <property type="match status" value="1"/>
</dbReference>
<proteinExistence type="inferred from homology"/>
<geneLocation type="plasmid" evidence="3">
    <name>unnamed</name>
</geneLocation>
<organism evidence="3 4">
    <name type="scientific">Shinella sedimenti</name>
    <dbReference type="NCBI Taxonomy" id="2919913"/>
    <lineage>
        <taxon>Bacteria</taxon>
        <taxon>Pseudomonadati</taxon>
        <taxon>Pseudomonadota</taxon>
        <taxon>Alphaproteobacteria</taxon>
        <taxon>Hyphomicrobiales</taxon>
        <taxon>Rhizobiaceae</taxon>
        <taxon>Shinella</taxon>
    </lineage>
</organism>
<dbReference type="InterPro" id="IPR051122">
    <property type="entry name" value="SDR_DHRS6-like"/>
</dbReference>
<dbReference type="Proteomes" id="UP001201844">
    <property type="component" value="Unassembled WGS sequence"/>
</dbReference>
<comment type="caution">
    <text evidence="3">The sequence shown here is derived from an EMBL/GenBank/DDBJ whole genome shotgun (WGS) entry which is preliminary data.</text>
</comment>
<sequence length="277" mass="28671">MCGSTNYGGIPGKRFAGKVVLVVGAGLPDQGWSNGSAAAAAYAREGAQVICADRDMDAADRCRSRIEGDGGSAIALMADATSLQQMETLTADVLDHFGRIDVLHNNVGVAIMGGPADLSEADYDRALNLNLGTVFRSCKAVLPAMRRAGKGAIVNVSSLAALRWTGYAYFAYSAAKAAVNQATVAIAMEYARAGIRANCVVPGAIETPMLGQAIAGAYTSVEEMQKIRLDMVPMGINGKPQDVAEAALFLASDAARFITGVCLPVDGGQSCSARAFP</sequence>
<reference evidence="3 4" key="1">
    <citation type="submission" date="2022-02" db="EMBL/GenBank/DDBJ databases">
        <title>Shinella B3.7 sp. nov., isolated from Sediment (Zhairuo Island).</title>
        <authorList>
            <person name="Chen G."/>
        </authorList>
    </citation>
    <scope>NUCLEOTIDE SEQUENCE [LARGE SCALE GENOMIC DNA]</scope>
    <source>
        <strain evidence="3 4">B3.7</strain>
        <plasmid evidence="3">unnamed</plasmid>
    </source>
</reference>
<dbReference type="EMBL" id="JAKVIN010000016">
    <property type="protein sequence ID" value="MCJ8152075.1"/>
    <property type="molecule type" value="Genomic_DNA"/>
</dbReference>
<dbReference type="PANTHER" id="PTHR43477">
    <property type="entry name" value="DIHYDROANTICAPSIN 7-DEHYDROGENASE"/>
    <property type="match status" value="1"/>
</dbReference>
<keyword evidence="2" id="KW-0560">Oxidoreductase</keyword>
<keyword evidence="3" id="KW-0614">Plasmid</keyword>
<dbReference type="SUPFAM" id="SSF51735">
    <property type="entry name" value="NAD(P)-binding Rossmann-fold domains"/>
    <property type="match status" value="1"/>
</dbReference>
<keyword evidence="4" id="KW-1185">Reference proteome</keyword>
<dbReference type="CDD" id="cd05233">
    <property type="entry name" value="SDR_c"/>
    <property type="match status" value="1"/>
</dbReference>